<dbReference type="AlphaFoldDB" id="A0A0U5BY17"/>
<evidence type="ECO:0000313" key="2">
    <source>
        <dbReference type="Proteomes" id="UP000052230"/>
    </source>
</evidence>
<dbReference type="Proteomes" id="UP000052230">
    <property type="component" value="Unassembled WGS sequence"/>
</dbReference>
<dbReference type="EMBL" id="CCXZ01000177">
    <property type="protein sequence ID" value="CEG18288.1"/>
    <property type="molecule type" value="Genomic_DNA"/>
</dbReference>
<sequence>MEGRCIPPETATTRSGCLTVMLGNLTQWGRRAVRQEDCGPTYWPRHASEPVRTAATEQRVPMLGLAFNEVKWCYFNNP</sequence>
<evidence type="ECO:0000313" key="1">
    <source>
        <dbReference type="EMBL" id="CEG18288.1"/>
    </source>
</evidence>
<name>A0A0U5BY17_XANCI</name>
<keyword evidence="2" id="KW-1185">Reference proteome</keyword>
<accession>A0A0U5BY17</accession>
<organism evidence="1 2">
    <name type="scientific">Xanthomonas citri pv. citri</name>
    <dbReference type="NCBI Taxonomy" id="611301"/>
    <lineage>
        <taxon>Bacteria</taxon>
        <taxon>Pseudomonadati</taxon>
        <taxon>Pseudomonadota</taxon>
        <taxon>Gammaproteobacteria</taxon>
        <taxon>Lysobacterales</taxon>
        <taxon>Lysobacteraceae</taxon>
        <taxon>Xanthomonas</taxon>
    </lineage>
</organism>
<protein>
    <submittedName>
        <fullName evidence="1">Uncharacterized protein</fullName>
    </submittedName>
</protein>
<reference evidence="1 2" key="1">
    <citation type="submission" date="2014-09" db="EMBL/GenBank/DDBJ databases">
        <authorList>
            <person name="Regsiter A."/>
        </authorList>
    </citation>
    <scope>NUCLEOTIDE SEQUENCE [LARGE SCALE GENOMIC DNA]</scope>
</reference>
<gene>
    <name evidence="1" type="ORF">XAC3562_80027</name>
</gene>
<proteinExistence type="predicted"/>
<comment type="caution">
    <text evidence="1">The sequence shown here is derived from an EMBL/GenBank/DDBJ whole genome shotgun (WGS) entry which is preliminary data.</text>
</comment>